<dbReference type="PANTHER" id="PTHR39166:SF1">
    <property type="entry name" value="BLL1166 PROTEIN"/>
    <property type="match status" value="1"/>
</dbReference>
<accession>A0A8E2I467</accession>
<keyword evidence="2" id="KW-1185">Reference proteome</keyword>
<dbReference type="PANTHER" id="PTHR39166">
    <property type="entry name" value="BLL1166 PROTEIN"/>
    <property type="match status" value="1"/>
</dbReference>
<comment type="caution">
    <text evidence="1">The sequence shown here is derived from an EMBL/GenBank/DDBJ whole genome shotgun (WGS) entry which is preliminary data.</text>
</comment>
<dbReference type="RefSeq" id="WP_058006245.1">
    <property type="nucleotide sequence ID" value="NZ_CP065424.1"/>
</dbReference>
<evidence type="ECO:0000313" key="1">
    <source>
        <dbReference type="EMBL" id="OOP66366.1"/>
    </source>
</evidence>
<reference evidence="1 2" key="1">
    <citation type="submission" date="2017-01" db="EMBL/GenBank/DDBJ databases">
        <title>Draft genome sequence of Bacillus oleronius.</title>
        <authorList>
            <person name="Allam M."/>
        </authorList>
    </citation>
    <scope>NUCLEOTIDE SEQUENCE [LARGE SCALE GENOMIC DNA]</scope>
    <source>
        <strain evidence="1 2">DSM 9356</strain>
    </source>
</reference>
<proteinExistence type="predicted"/>
<dbReference type="InterPro" id="IPR009267">
    <property type="entry name" value="NTP_transf_6"/>
</dbReference>
<dbReference type="EMBL" id="MTLA01000327">
    <property type="protein sequence ID" value="OOP66366.1"/>
    <property type="molecule type" value="Genomic_DNA"/>
</dbReference>
<sequence>MNIYEDLLVRTISKSEPINKVLQTLKDLNLPFEYYVGAGCITNTIWNDISGYPLEYGISDIDIVYYDEDDLGSDSEKKLIQKLESKLWDYQFDFDVKNQARVHLWYESKFGFPIKPYPSLEAAIDSWPTTATALGIRIEKNGLHKIYAPYHLDDLFSMVVRPNKSLVTKEIFENKANKWKKRWPKLQIVPW</sequence>
<organism evidence="1 2">
    <name type="scientific">Heyndrickxia oleronia</name>
    <dbReference type="NCBI Taxonomy" id="38875"/>
    <lineage>
        <taxon>Bacteria</taxon>
        <taxon>Bacillati</taxon>
        <taxon>Bacillota</taxon>
        <taxon>Bacilli</taxon>
        <taxon>Bacillales</taxon>
        <taxon>Bacillaceae</taxon>
        <taxon>Heyndrickxia</taxon>
    </lineage>
</organism>
<dbReference type="AlphaFoldDB" id="A0A8E2I467"/>
<protein>
    <recommendedName>
        <fullName evidence="3">Nucleotidyltransferase family protein</fullName>
    </recommendedName>
</protein>
<name>A0A8E2I467_9BACI</name>
<evidence type="ECO:0000313" key="2">
    <source>
        <dbReference type="Proteomes" id="UP000189761"/>
    </source>
</evidence>
<evidence type="ECO:0008006" key="3">
    <source>
        <dbReference type="Google" id="ProtNLM"/>
    </source>
</evidence>
<gene>
    <name evidence="1" type="ORF">BWZ43_21400</name>
</gene>
<dbReference type="Pfam" id="PF06042">
    <property type="entry name" value="NTP_transf_6"/>
    <property type="match status" value="1"/>
</dbReference>
<dbReference type="Proteomes" id="UP000189761">
    <property type="component" value="Unassembled WGS sequence"/>
</dbReference>